<protein>
    <submittedName>
        <fullName evidence="3">Histidine kinase</fullName>
    </submittedName>
</protein>
<evidence type="ECO:0000313" key="3">
    <source>
        <dbReference type="EMBL" id="QEC78710.1"/>
    </source>
</evidence>
<dbReference type="InterPro" id="IPR010559">
    <property type="entry name" value="Sig_transdc_His_kin_internal"/>
</dbReference>
<keyword evidence="1" id="KW-0472">Membrane</keyword>
<dbReference type="InterPro" id="IPR036890">
    <property type="entry name" value="HATPase_C_sf"/>
</dbReference>
<keyword evidence="3" id="KW-0808">Transferase</keyword>
<sequence>MHDKNNIIGLNLYNKKFRIWAHVCVWLVLMALPYIMHSINVLPSRTFTGKEMSGFIKLDYAGYFYWIAAFYFNSLILIPHLFMKGKYPYYVLAVLSIYAIYLFVYHYIYNWLEIDLPYGLLRTSWLRLPAFLLTMAASLAYTTINGLLDYQEKLREKDKEKLKTELSFLRSQISPHFIFNVLNNIVSLVRLNSTELEPTVMKLSGLMKYMLYHTDEEKVNIKVEEEYLNHYIDLQKQRFGKKVKVETSFTILNKNQLIEPMLLIPFVENAFKHGVGSIDDPRIIIELVTDERFLNFTVINKYNALNTGPKDESSGIGIANVSRRINLLYENKHQLSIKSENNCFEVNLILKLDA</sequence>
<dbReference type="PANTHER" id="PTHR34220">
    <property type="entry name" value="SENSOR HISTIDINE KINASE YPDA"/>
    <property type="match status" value="1"/>
</dbReference>
<dbReference type="KEGG" id="mgk:FSB76_23185"/>
<gene>
    <name evidence="3" type="ORF">FSB76_23185</name>
</gene>
<dbReference type="Proteomes" id="UP000321362">
    <property type="component" value="Chromosome"/>
</dbReference>
<dbReference type="GO" id="GO:0016020">
    <property type="term" value="C:membrane"/>
    <property type="evidence" value="ECO:0007669"/>
    <property type="project" value="InterPro"/>
</dbReference>
<dbReference type="InterPro" id="IPR050640">
    <property type="entry name" value="Bact_2-comp_sensor_kinase"/>
</dbReference>
<feature type="transmembrane region" description="Helical" evidence="1">
    <location>
        <begin position="89"/>
        <end position="108"/>
    </location>
</feature>
<organism evidence="3 4">
    <name type="scientific">Mucilaginibacter ginsenosidivorax</name>
    <dbReference type="NCBI Taxonomy" id="862126"/>
    <lineage>
        <taxon>Bacteria</taxon>
        <taxon>Pseudomonadati</taxon>
        <taxon>Bacteroidota</taxon>
        <taxon>Sphingobacteriia</taxon>
        <taxon>Sphingobacteriales</taxon>
        <taxon>Sphingobacteriaceae</taxon>
        <taxon>Mucilaginibacter</taxon>
    </lineage>
</organism>
<dbReference type="AlphaFoldDB" id="A0A5B8W3R7"/>
<dbReference type="GO" id="GO:0000155">
    <property type="term" value="F:phosphorelay sensor kinase activity"/>
    <property type="evidence" value="ECO:0007669"/>
    <property type="project" value="InterPro"/>
</dbReference>
<dbReference type="SUPFAM" id="SSF55874">
    <property type="entry name" value="ATPase domain of HSP90 chaperone/DNA topoisomerase II/histidine kinase"/>
    <property type="match status" value="1"/>
</dbReference>
<reference evidence="3 4" key="1">
    <citation type="journal article" date="2013" name="J. Microbiol.">
        <title>Mucilaginibacter ginsenosidivorax sp. nov., with ginsenoside converting activity isolated from sediment.</title>
        <authorList>
            <person name="Kim J.K."/>
            <person name="Choi T.E."/>
            <person name="Liu Q.M."/>
            <person name="Park H.Y."/>
            <person name="Yi T.H."/>
            <person name="Yoon M.H."/>
            <person name="Kim S.C."/>
            <person name="Im W.T."/>
        </authorList>
    </citation>
    <scope>NUCLEOTIDE SEQUENCE [LARGE SCALE GENOMIC DNA]</scope>
    <source>
        <strain evidence="3 4">KHI28</strain>
    </source>
</reference>
<keyword evidence="1" id="KW-1133">Transmembrane helix</keyword>
<feature type="transmembrane region" description="Helical" evidence="1">
    <location>
        <begin position="128"/>
        <end position="148"/>
    </location>
</feature>
<proteinExistence type="predicted"/>
<keyword evidence="3" id="KW-0418">Kinase</keyword>
<name>A0A5B8W3R7_9SPHI</name>
<evidence type="ECO:0000259" key="2">
    <source>
        <dbReference type="Pfam" id="PF06580"/>
    </source>
</evidence>
<feature type="transmembrane region" description="Helical" evidence="1">
    <location>
        <begin position="63"/>
        <end position="82"/>
    </location>
</feature>
<accession>A0A5B8W3R7</accession>
<dbReference type="Gene3D" id="3.30.565.10">
    <property type="entry name" value="Histidine kinase-like ATPase, C-terminal domain"/>
    <property type="match status" value="1"/>
</dbReference>
<feature type="transmembrane region" description="Helical" evidence="1">
    <location>
        <begin position="20"/>
        <end position="43"/>
    </location>
</feature>
<feature type="domain" description="Signal transduction histidine kinase internal region" evidence="2">
    <location>
        <begin position="165"/>
        <end position="242"/>
    </location>
</feature>
<evidence type="ECO:0000256" key="1">
    <source>
        <dbReference type="SAM" id="Phobius"/>
    </source>
</evidence>
<keyword evidence="1" id="KW-0812">Transmembrane</keyword>
<evidence type="ECO:0000313" key="4">
    <source>
        <dbReference type="Proteomes" id="UP000321362"/>
    </source>
</evidence>
<dbReference type="Pfam" id="PF06580">
    <property type="entry name" value="His_kinase"/>
    <property type="match status" value="1"/>
</dbReference>
<dbReference type="PANTHER" id="PTHR34220:SF7">
    <property type="entry name" value="SENSOR HISTIDINE KINASE YPDA"/>
    <property type="match status" value="1"/>
</dbReference>
<keyword evidence="4" id="KW-1185">Reference proteome</keyword>
<dbReference type="EMBL" id="CP042437">
    <property type="protein sequence ID" value="QEC78710.1"/>
    <property type="molecule type" value="Genomic_DNA"/>
</dbReference>